<feature type="chain" id="PRO_5035821625" evidence="5">
    <location>
        <begin position="21"/>
        <end position="502"/>
    </location>
</feature>
<feature type="signal peptide" evidence="5">
    <location>
        <begin position="1"/>
        <end position="20"/>
    </location>
</feature>
<dbReference type="PROSITE" id="PS50835">
    <property type="entry name" value="IG_LIKE"/>
    <property type="match status" value="3"/>
</dbReference>
<comment type="caution">
    <text evidence="7">The sequence shown here is derived from an EMBL/GenBank/DDBJ whole genome shotgun (WGS) entry which is preliminary data.</text>
</comment>
<feature type="domain" description="Ig-like" evidence="6">
    <location>
        <begin position="321"/>
        <end position="401"/>
    </location>
</feature>
<evidence type="ECO:0000256" key="1">
    <source>
        <dbReference type="ARBA" id="ARBA00004167"/>
    </source>
</evidence>
<dbReference type="GO" id="GO:0016020">
    <property type="term" value="C:membrane"/>
    <property type="evidence" value="ECO:0007669"/>
    <property type="project" value="UniProtKB-SubCell"/>
</dbReference>
<dbReference type="KEGG" id="amex:103028671"/>
<sequence>MPFCWWCFCLCCLLLKECATEHDSWNIAVSHSVVGLEGSCLDISCRFNYPGSDRKASDYKGIWLTDSNEKVFHSEASQISSTFLHRTSMLGDLHHRNCSLKINPLKNSDKGPFTFRIEIQGFNKYSFGNHKVTVTVKDAPERPTLHVEEEMKTRKKVTVTCSVLHSCPSAPPRITWNHPGKESIESKKQADDQWQLTSSLSFTTTNQDNNKVLSCTAEFTGGKKVSSSKILNVKYPPTDVKVISRSLVTEGSSVEMNCSSDSNPAANSYKWITSNKTVVSEEQTYMMQSVNRHVEPLYCIAVNTEGESSSSLVKLSVVYPPEIKTTSSCSSEFSKATCVCMVDSNPTSDIKWWGSDQTKVLQSSSTEHHGFLSVVTLQSTVLDSDTVHCYANNSLGHSTLTLHVPHSDKLLYTAVAASVFLVIIIGLTAWMVKKSCGSSRAEQPVTHTKTEMDVTQSASERKCEAYSTYDESHHVYGNMGLEEDNDPYTFEEPDDEAMYANV</sequence>
<keyword evidence="5" id="KW-0732">Signal</keyword>
<name>A0A8T2L4I9_ASTMX</name>
<keyword evidence="4" id="KW-0812">Transmembrane</keyword>
<dbReference type="Gene3D" id="2.60.40.10">
    <property type="entry name" value="Immunoglobulins"/>
    <property type="match status" value="4"/>
</dbReference>
<evidence type="ECO:0000259" key="6">
    <source>
        <dbReference type="PROSITE" id="PS50835"/>
    </source>
</evidence>
<feature type="domain" description="Ig-like" evidence="6">
    <location>
        <begin position="237"/>
        <end position="316"/>
    </location>
</feature>
<dbReference type="InterPro" id="IPR013162">
    <property type="entry name" value="CD80_C2-set"/>
</dbReference>
<dbReference type="InterPro" id="IPR013783">
    <property type="entry name" value="Ig-like_fold"/>
</dbReference>
<dbReference type="InterPro" id="IPR003599">
    <property type="entry name" value="Ig_sub"/>
</dbReference>
<feature type="domain" description="Ig-like" evidence="6">
    <location>
        <begin position="140"/>
        <end position="232"/>
    </location>
</feature>
<dbReference type="InterPro" id="IPR007110">
    <property type="entry name" value="Ig-like_dom"/>
</dbReference>
<feature type="transmembrane region" description="Helical" evidence="4">
    <location>
        <begin position="410"/>
        <end position="432"/>
    </location>
</feature>
<accession>A0A8T2L4I9</accession>
<dbReference type="Proteomes" id="UP000752171">
    <property type="component" value="Unassembled WGS sequence"/>
</dbReference>
<organism evidence="7 8">
    <name type="scientific">Astyanax mexicanus</name>
    <name type="common">Blind cave fish</name>
    <name type="synonym">Astyanax fasciatus mexicanus</name>
    <dbReference type="NCBI Taxonomy" id="7994"/>
    <lineage>
        <taxon>Eukaryota</taxon>
        <taxon>Metazoa</taxon>
        <taxon>Chordata</taxon>
        <taxon>Craniata</taxon>
        <taxon>Vertebrata</taxon>
        <taxon>Euteleostomi</taxon>
        <taxon>Actinopterygii</taxon>
        <taxon>Neopterygii</taxon>
        <taxon>Teleostei</taxon>
        <taxon>Ostariophysi</taxon>
        <taxon>Characiformes</taxon>
        <taxon>Characoidei</taxon>
        <taxon>Acestrorhamphidae</taxon>
        <taxon>Acestrorhamphinae</taxon>
        <taxon>Astyanax</taxon>
    </lineage>
</organism>
<dbReference type="PANTHER" id="PTHR46484:SF1">
    <property type="entry name" value="SCHWANN CELL MYELIN PROTEIN-RELATED"/>
    <property type="match status" value="1"/>
</dbReference>
<dbReference type="AlphaFoldDB" id="A0A8T2L4I9"/>
<evidence type="ECO:0000256" key="4">
    <source>
        <dbReference type="SAM" id="Phobius"/>
    </source>
</evidence>
<dbReference type="Pfam" id="PF24518">
    <property type="entry name" value="Ig_CD22"/>
    <property type="match status" value="1"/>
</dbReference>
<protein>
    <submittedName>
        <fullName evidence="7">Myelin-associated glycoprotein-like</fullName>
    </submittedName>
</protein>
<dbReference type="Pfam" id="PF08205">
    <property type="entry name" value="C2-set_2"/>
    <property type="match status" value="1"/>
</dbReference>
<keyword evidence="3" id="KW-1015">Disulfide bond</keyword>
<dbReference type="InterPro" id="IPR036179">
    <property type="entry name" value="Ig-like_dom_sf"/>
</dbReference>
<dbReference type="InterPro" id="IPR056386">
    <property type="entry name" value="Ig_CD22"/>
</dbReference>
<dbReference type="OrthoDB" id="10012075at2759"/>
<comment type="subcellular location">
    <subcellularLocation>
        <location evidence="1">Membrane</location>
        <topology evidence="1">Single-pass membrane protein</topology>
    </subcellularLocation>
</comment>
<gene>
    <name evidence="7" type="primary">MAG</name>
    <name evidence="7" type="ORF">AMEX_G21291</name>
</gene>
<keyword evidence="2 4" id="KW-0472">Membrane</keyword>
<dbReference type="SUPFAM" id="SSF48726">
    <property type="entry name" value="Immunoglobulin"/>
    <property type="match status" value="3"/>
</dbReference>
<evidence type="ECO:0000256" key="2">
    <source>
        <dbReference type="ARBA" id="ARBA00023136"/>
    </source>
</evidence>
<evidence type="ECO:0000313" key="7">
    <source>
        <dbReference type="EMBL" id="KAG9264945.1"/>
    </source>
</evidence>
<proteinExistence type="predicted"/>
<evidence type="ECO:0000256" key="5">
    <source>
        <dbReference type="SAM" id="SignalP"/>
    </source>
</evidence>
<dbReference type="SMART" id="SM00409">
    <property type="entry name" value="IG"/>
    <property type="match status" value="3"/>
</dbReference>
<keyword evidence="4" id="KW-1133">Transmembrane helix</keyword>
<dbReference type="EMBL" id="JAICCE010000018">
    <property type="protein sequence ID" value="KAG9264945.1"/>
    <property type="molecule type" value="Genomic_DNA"/>
</dbReference>
<dbReference type="PANTHER" id="PTHR46484">
    <property type="entry name" value="SI:CH211-171H4.5-RELATED"/>
    <property type="match status" value="1"/>
</dbReference>
<evidence type="ECO:0000256" key="3">
    <source>
        <dbReference type="ARBA" id="ARBA00023157"/>
    </source>
</evidence>
<evidence type="ECO:0000313" key="8">
    <source>
        <dbReference type="Proteomes" id="UP000752171"/>
    </source>
</evidence>
<reference evidence="7 8" key="1">
    <citation type="submission" date="2021-07" db="EMBL/GenBank/DDBJ databases">
        <authorList>
            <person name="Imarazene B."/>
            <person name="Zahm M."/>
            <person name="Klopp C."/>
            <person name="Cabau C."/>
            <person name="Beille S."/>
            <person name="Jouanno E."/>
            <person name="Castinel A."/>
            <person name="Lluch J."/>
            <person name="Gil L."/>
            <person name="Kuchtly C."/>
            <person name="Lopez Roques C."/>
            <person name="Donnadieu C."/>
            <person name="Parrinello H."/>
            <person name="Journot L."/>
            <person name="Du K."/>
            <person name="Schartl M."/>
            <person name="Retaux S."/>
            <person name="Guiguen Y."/>
        </authorList>
    </citation>
    <scope>NUCLEOTIDE SEQUENCE [LARGE SCALE GENOMIC DNA]</scope>
    <source>
        <strain evidence="7">Pach_M1</strain>
        <tissue evidence="7">Testis</tissue>
    </source>
</reference>